<keyword evidence="4" id="KW-1185">Reference proteome</keyword>
<gene>
    <name evidence="3" type="ORF">SAMN05421770_10539</name>
</gene>
<accession>A0A239KL37</accession>
<evidence type="ECO:0000313" key="3">
    <source>
        <dbReference type="EMBL" id="SNT18881.1"/>
    </source>
</evidence>
<dbReference type="Pfam" id="PF03544">
    <property type="entry name" value="TonB_C"/>
    <property type="match status" value="1"/>
</dbReference>
<organism evidence="3 4">
    <name type="scientific">Granulicella rosea</name>
    <dbReference type="NCBI Taxonomy" id="474952"/>
    <lineage>
        <taxon>Bacteria</taxon>
        <taxon>Pseudomonadati</taxon>
        <taxon>Acidobacteriota</taxon>
        <taxon>Terriglobia</taxon>
        <taxon>Terriglobales</taxon>
        <taxon>Acidobacteriaceae</taxon>
        <taxon>Granulicella</taxon>
    </lineage>
</organism>
<dbReference type="Proteomes" id="UP000198356">
    <property type="component" value="Unassembled WGS sequence"/>
</dbReference>
<evidence type="ECO:0000313" key="4">
    <source>
        <dbReference type="Proteomes" id="UP000198356"/>
    </source>
</evidence>
<name>A0A239KL37_9BACT</name>
<dbReference type="Gene3D" id="3.30.1150.10">
    <property type="match status" value="1"/>
</dbReference>
<feature type="domain" description="TonB C-terminal" evidence="2">
    <location>
        <begin position="263"/>
        <end position="355"/>
    </location>
</feature>
<dbReference type="EMBL" id="FZOU01000005">
    <property type="protein sequence ID" value="SNT18881.1"/>
    <property type="molecule type" value="Genomic_DNA"/>
</dbReference>
<sequence length="355" mass="39598">MHAAWNRPMRNRRRIFATTAVFFSLLVAHAASAQKPNELADRLMRTRANTTLEVQGLSPWHMKLNVQLFDSKGKPTEEGAIEEWWLKLGTRRVVYNLPSYKATEVDQDGHLYRTRDTDSPPSVLQTLLAQAVRPMPIRYEIDQSTPSLKRSNLGKVPLDCIMLDQPIKGEDPLPLGLLPTYCLDAGKDSLRAFYQLGSETILRDGEGHFQNKVLATTIGIRQKSVKVAEERIVALETKPMTPDDFNPGDDLEDLRLSSATLGADAVAGTILNKTEVPYPQSAVQRHVQGDVVMKAIIGRDGHVRSLHLEKVPDGDLAIAALIAVREWRYTPYKINGRPVEVMTTIVVHFSLHAGV</sequence>
<dbReference type="SUPFAM" id="SSF74653">
    <property type="entry name" value="TolA/TonB C-terminal domain"/>
    <property type="match status" value="1"/>
</dbReference>
<keyword evidence="1" id="KW-0732">Signal</keyword>
<dbReference type="AlphaFoldDB" id="A0A239KL37"/>
<dbReference type="InterPro" id="IPR037682">
    <property type="entry name" value="TonB_C"/>
</dbReference>
<feature type="chain" id="PRO_5012579653" evidence="1">
    <location>
        <begin position="34"/>
        <end position="355"/>
    </location>
</feature>
<proteinExistence type="predicted"/>
<dbReference type="RefSeq" id="WP_176441775.1">
    <property type="nucleotide sequence ID" value="NZ_FZOU01000005.1"/>
</dbReference>
<dbReference type="GO" id="GO:0055085">
    <property type="term" value="P:transmembrane transport"/>
    <property type="evidence" value="ECO:0007669"/>
    <property type="project" value="InterPro"/>
</dbReference>
<protein>
    <submittedName>
        <fullName evidence="3">TonB family C-terminal domain-containing protein</fullName>
    </submittedName>
</protein>
<dbReference type="PROSITE" id="PS52015">
    <property type="entry name" value="TONB_CTD"/>
    <property type="match status" value="1"/>
</dbReference>
<reference evidence="3 4" key="1">
    <citation type="submission" date="2017-06" db="EMBL/GenBank/DDBJ databases">
        <authorList>
            <person name="Kim H.J."/>
            <person name="Triplett B.A."/>
        </authorList>
    </citation>
    <scope>NUCLEOTIDE SEQUENCE [LARGE SCALE GENOMIC DNA]</scope>
    <source>
        <strain evidence="3 4">DSM 18704</strain>
    </source>
</reference>
<evidence type="ECO:0000259" key="2">
    <source>
        <dbReference type="PROSITE" id="PS52015"/>
    </source>
</evidence>
<evidence type="ECO:0000256" key="1">
    <source>
        <dbReference type="SAM" id="SignalP"/>
    </source>
</evidence>
<feature type="signal peptide" evidence="1">
    <location>
        <begin position="1"/>
        <end position="33"/>
    </location>
</feature>